<evidence type="ECO:0000313" key="1">
    <source>
        <dbReference type="EMBL" id="KCZ85931.1"/>
    </source>
</evidence>
<proteinExistence type="predicted"/>
<keyword evidence="1" id="KW-0449">Lipoprotein</keyword>
<dbReference type="AlphaFoldDB" id="A0A069E9I3"/>
<reference evidence="1 2" key="1">
    <citation type="journal article" date="2014" name="Antonie Van Leeuwenhoek">
        <title>Hyphomonas beringensis sp. nov. and Hyphomonas chukchiensis sp. nov., isolated from surface seawater of the Bering Sea and Chukchi Sea.</title>
        <authorList>
            <person name="Li C."/>
            <person name="Lai Q."/>
            <person name="Li G."/>
            <person name="Dong C."/>
            <person name="Wang J."/>
            <person name="Liao Y."/>
            <person name="Shao Z."/>
        </authorList>
    </citation>
    <scope>NUCLEOTIDE SEQUENCE [LARGE SCALE GENOMIC DNA]</scope>
    <source>
        <strain evidence="1 2">MHS-3</strain>
    </source>
</reference>
<dbReference type="RefSeq" id="WP_035570750.1">
    <property type="nucleotide sequence ID" value="NZ_ARYH01000001.1"/>
</dbReference>
<name>A0A069E9I3_9PROT</name>
<dbReference type="PROSITE" id="PS51257">
    <property type="entry name" value="PROKAR_LIPOPROTEIN"/>
    <property type="match status" value="1"/>
</dbReference>
<accession>A0A069E9I3</accession>
<organism evidence="1 2">
    <name type="scientific">Hyphomonas adhaerens MHS-3</name>
    <dbReference type="NCBI Taxonomy" id="1280949"/>
    <lineage>
        <taxon>Bacteria</taxon>
        <taxon>Pseudomonadati</taxon>
        <taxon>Pseudomonadota</taxon>
        <taxon>Alphaproteobacteria</taxon>
        <taxon>Hyphomonadales</taxon>
        <taxon>Hyphomonadaceae</taxon>
        <taxon>Hyphomonas</taxon>
    </lineage>
</organism>
<comment type="caution">
    <text evidence="1">The sequence shown here is derived from an EMBL/GenBank/DDBJ whole genome shotgun (WGS) entry which is preliminary data.</text>
</comment>
<gene>
    <name evidence="1" type="ORF">HAD_09600</name>
</gene>
<protein>
    <submittedName>
        <fullName evidence="1">Putative lipoprotein</fullName>
    </submittedName>
</protein>
<sequence>MRTITLAGLAFAAALTGCGGSKDSHDQLVDTCIAEGEAPETCACIVDAMEAKLSPDLFKRSAVAISREKRPVGEYILSLSDDEKMQFFDAEQEMETCELSATEDE</sequence>
<dbReference type="OrthoDB" id="7620564at2"/>
<keyword evidence="2" id="KW-1185">Reference proteome</keyword>
<evidence type="ECO:0000313" key="2">
    <source>
        <dbReference type="Proteomes" id="UP000027446"/>
    </source>
</evidence>
<dbReference type="PATRIC" id="fig|1280949.3.peg.1961"/>
<dbReference type="STRING" id="1280949.HAD_09600"/>
<dbReference type="EMBL" id="ARYH01000001">
    <property type="protein sequence ID" value="KCZ85931.1"/>
    <property type="molecule type" value="Genomic_DNA"/>
</dbReference>
<dbReference type="Proteomes" id="UP000027446">
    <property type="component" value="Unassembled WGS sequence"/>
</dbReference>